<proteinExistence type="inferred from homology"/>
<keyword evidence="8 9" id="KW-0472">Membrane</keyword>
<keyword evidence="4" id="KW-1003">Cell membrane</keyword>
<comment type="caution">
    <text evidence="10">The sequence shown here is derived from an EMBL/GenBank/DDBJ whole genome shotgun (WGS) entry which is preliminary data.</text>
</comment>
<keyword evidence="6 9" id="KW-1133">Transmembrane helix</keyword>
<evidence type="ECO:0000313" key="11">
    <source>
        <dbReference type="Proteomes" id="UP001595443"/>
    </source>
</evidence>
<reference evidence="11" key="1">
    <citation type="journal article" date="2019" name="Int. J. Syst. Evol. Microbiol.">
        <title>The Global Catalogue of Microorganisms (GCM) 10K type strain sequencing project: providing services to taxonomists for standard genome sequencing and annotation.</title>
        <authorList>
            <consortium name="The Broad Institute Genomics Platform"/>
            <consortium name="The Broad Institute Genome Sequencing Center for Infectious Disease"/>
            <person name="Wu L."/>
            <person name="Ma J."/>
        </authorList>
    </citation>
    <scope>NUCLEOTIDE SEQUENCE [LARGE SCALE GENOMIC DNA]</scope>
    <source>
        <strain evidence="11">KCTC 62192</strain>
    </source>
</reference>
<dbReference type="EMBL" id="JBHRSK010000004">
    <property type="protein sequence ID" value="MFC2967403.1"/>
    <property type="molecule type" value="Genomic_DNA"/>
</dbReference>
<keyword evidence="7" id="KW-0406">Ion transport</keyword>
<evidence type="ECO:0000256" key="4">
    <source>
        <dbReference type="ARBA" id="ARBA00022475"/>
    </source>
</evidence>
<evidence type="ECO:0000256" key="3">
    <source>
        <dbReference type="ARBA" id="ARBA00022448"/>
    </source>
</evidence>
<feature type="transmembrane region" description="Helical" evidence="9">
    <location>
        <begin position="412"/>
        <end position="437"/>
    </location>
</feature>
<evidence type="ECO:0000256" key="9">
    <source>
        <dbReference type="SAM" id="Phobius"/>
    </source>
</evidence>
<comment type="subcellular location">
    <subcellularLocation>
        <location evidence="1">Cell membrane</location>
        <topology evidence="1">Multi-pass membrane protein</topology>
    </subcellularLocation>
</comment>
<dbReference type="Proteomes" id="UP001595443">
    <property type="component" value="Unassembled WGS sequence"/>
</dbReference>
<evidence type="ECO:0000256" key="6">
    <source>
        <dbReference type="ARBA" id="ARBA00022989"/>
    </source>
</evidence>
<dbReference type="RefSeq" id="WP_377832039.1">
    <property type="nucleotide sequence ID" value="NZ_JBHRSK010000004.1"/>
</dbReference>
<evidence type="ECO:0000256" key="5">
    <source>
        <dbReference type="ARBA" id="ARBA00022692"/>
    </source>
</evidence>
<evidence type="ECO:0000256" key="1">
    <source>
        <dbReference type="ARBA" id="ARBA00004651"/>
    </source>
</evidence>
<feature type="transmembrane region" description="Helical" evidence="9">
    <location>
        <begin position="313"/>
        <end position="333"/>
    </location>
</feature>
<feature type="transmembrane region" description="Helical" evidence="9">
    <location>
        <begin position="129"/>
        <end position="151"/>
    </location>
</feature>
<organism evidence="10 11">
    <name type="scientific">Acidimangrovimonas pyrenivorans</name>
    <dbReference type="NCBI Taxonomy" id="2030798"/>
    <lineage>
        <taxon>Bacteria</taxon>
        <taxon>Pseudomonadati</taxon>
        <taxon>Pseudomonadota</taxon>
        <taxon>Alphaproteobacteria</taxon>
        <taxon>Rhodobacterales</taxon>
        <taxon>Paracoccaceae</taxon>
        <taxon>Acidimangrovimonas</taxon>
    </lineage>
</organism>
<dbReference type="InterPro" id="IPR003445">
    <property type="entry name" value="Cat_transpt"/>
</dbReference>
<evidence type="ECO:0000313" key="10">
    <source>
        <dbReference type="EMBL" id="MFC2967403.1"/>
    </source>
</evidence>
<feature type="transmembrane region" description="Helical" evidence="9">
    <location>
        <begin position="38"/>
        <end position="59"/>
    </location>
</feature>
<gene>
    <name evidence="10" type="ORF">ACFOES_04795</name>
</gene>
<accession>A0ABV7ADM0</accession>
<keyword evidence="3" id="KW-0813">Transport</keyword>
<dbReference type="PANTHER" id="PTHR32024">
    <property type="entry name" value="TRK SYSTEM POTASSIUM UPTAKE PROTEIN TRKG-RELATED"/>
    <property type="match status" value="1"/>
</dbReference>
<dbReference type="Pfam" id="PF02386">
    <property type="entry name" value="TrkH"/>
    <property type="match status" value="1"/>
</dbReference>
<sequence length="503" mass="53154">MRRLLDLPLLVFLMGVGALAMLVPAAHALVLHDYATSRAFFYPSVLLLVLTAMIGVATVNYTPRNAARSHLMALLGAYVLLPFLFAVPVAEAVPDTTFTNAWFEMVSCFTTTGATVYDTPGRLPDSVHLWRALVGWGGGFFILLAALAVLAPMNLGGFEVISGGAVGRAAGGPITRVADPSERLVRYALILFPVYGGLTLLLWLGLLLAGDVPLVALSHAMSTMATSGISPVQGMQGARSGIPGEMLIFVFLFFAISRHTLPGTAQVEGRRSLLGDPEFRMGLTVVAIVTALLFLRHWTAAIETRSPDHLPQALSALWASAFTVLSFLSTTGFQAVGWENAQTWSGLNAPGLILVGLALLGGGVATTAGGVKLLRFYALFKHGQREMEKLVHPNSVGGAGALARRLRREGAYVAWIFFMLFGLSVTLVMALLTLTGIEFEPALVFSVSALSTTGPLAAVATETPLSYAALAPAAKAILAGAMVLGRLETLAIIALLAPDSWRS</sequence>
<evidence type="ECO:0000256" key="7">
    <source>
        <dbReference type="ARBA" id="ARBA00023065"/>
    </source>
</evidence>
<feature type="transmembrane region" description="Helical" evidence="9">
    <location>
        <begin position="473"/>
        <end position="497"/>
    </location>
</feature>
<feature type="transmembrane region" description="Helical" evidence="9">
    <location>
        <begin position="71"/>
        <end position="90"/>
    </location>
</feature>
<comment type="similarity">
    <text evidence="2">Belongs to the TrkH potassium transport family.</text>
</comment>
<feature type="transmembrane region" description="Helical" evidence="9">
    <location>
        <begin position="353"/>
        <end position="380"/>
    </location>
</feature>
<evidence type="ECO:0000256" key="8">
    <source>
        <dbReference type="ARBA" id="ARBA00023136"/>
    </source>
</evidence>
<feature type="transmembrane region" description="Helical" evidence="9">
    <location>
        <begin position="281"/>
        <end position="301"/>
    </location>
</feature>
<dbReference type="PANTHER" id="PTHR32024:SF2">
    <property type="entry name" value="TRK SYSTEM POTASSIUM UPTAKE PROTEIN TRKG-RELATED"/>
    <property type="match status" value="1"/>
</dbReference>
<feature type="transmembrane region" description="Helical" evidence="9">
    <location>
        <begin position="184"/>
        <end position="206"/>
    </location>
</feature>
<keyword evidence="11" id="KW-1185">Reference proteome</keyword>
<name>A0ABV7ADM0_9RHOB</name>
<evidence type="ECO:0000256" key="2">
    <source>
        <dbReference type="ARBA" id="ARBA00009137"/>
    </source>
</evidence>
<keyword evidence="5 9" id="KW-0812">Transmembrane</keyword>
<protein>
    <submittedName>
        <fullName evidence="10">Potassium transporter TrkG</fullName>
    </submittedName>
</protein>